<name>A0A6M3JMR6_9ZZZZ</name>
<protein>
    <submittedName>
        <fullName evidence="1">Uncharacterized protein</fullName>
    </submittedName>
</protein>
<reference evidence="1" key="1">
    <citation type="submission" date="2020-03" db="EMBL/GenBank/DDBJ databases">
        <title>The deep terrestrial virosphere.</title>
        <authorList>
            <person name="Holmfeldt K."/>
            <person name="Nilsson E."/>
            <person name="Simone D."/>
            <person name="Lopez-Fernandez M."/>
            <person name="Wu X."/>
            <person name="de Brujin I."/>
            <person name="Lundin D."/>
            <person name="Andersson A."/>
            <person name="Bertilsson S."/>
            <person name="Dopson M."/>
        </authorList>
    </citation>
    <scope>NUCLEOTIDE SEQUENCE</scope>
    <source>
        <strain evidence="1">MM415A03180</strain>
    </source>
</reference>
<evidence type="ECO:0000313" key="1">
    <source>
        <dbReference type="EMBL" id="QJA71424.1"/>
    </source>
</evidence>
<organism evidence="1">
    <name type="scientific">viral metagenome</name>
    <dbReference type="NCBI Taxonomy" id="1070528"/>
    <lineage>
        <taxon>unclassified sequences</taxon>
        <taxon>metagenomes</taxon>
        <taxon>organismal metagenomes</taxon>
    </lineage>
</organism>
<dbReference type="AlphaFoldDB" id="A0A6M3JMR6"/>
<proteinExistence type="predicted"/>
<sequence length="155" mass="17827">MPIDFSKKGKPILQMPSGISFVLTHMEAGNVQPDKWKWVHVTGLTKDIEMTVKKKGAKSREILGKETPRDIVPLDLAKLKTSIISTKNKNKYAKVFKKYTKDGFIHKADLEKLYRDLKDIDDEVSMTEDHDLVERIDVILTEKKPINKKEGDYEI</sequence>
<accession>A0A6M3JMR6</accession>
<gene>
    <name evidence="1" type="ORF">MM415A03180_0010</name>
</gene>
<dbReference type="EMBL" id="MT141872">
    <property type="protein sequence ID" value="QJA71424.1"/>
    <property type="molecule type" value="Genomic_DNA"/>
</dbReference>